<proteinExistence type="predicted"/>
<dbReference type="Proteomes" id="UP000234474">
    <property type="component" value="Unassembled WGS sequence"/>
</dbReference>
<dbReference type="VEuPathDB" id="FungiDB:P174DRAFT_3155"/>
<name>A0A2I1CKB4_ASPN1</name>
<protein>
    <submittedName>
        <fullName evidence="1">Uncharacterized protein</fullName>
    </submittedName>
</protein>
<dbReference type="GeneID" id="36528977"/>
<keyword evidence="2" id="KW-1185">Reference proteome</keyword>
<accession>A0A2I1CKB4</accession>
<gene>
    <name evidence="1" type="ORF">P174DRAFT_3155</name>
</gene>
<evidence type="ECO:0000313" key="2">
    <source>
        <dbReference type="Proteomes" id="UP000234474"/>
    </source>
</evidence>
<dbReference type="RefSeq" id="XP_024686664.1">
    <property type="nucleotide sequence ID" value="XM_024821651.1"/>
</dbReference>
<sequence length="176" mass="19682">MAEHILPLVKPFPHTLVSRFRPHENPPSLHDPPLLIFHRRLQLLFQLPIDVNLVIRFDAEPFQVPVSDCLEDRLPDCHLDPLVCVHVVSLLSRRGLILARTGLIAQGSVACNSLAKGRPDKTVQPDRAPYREEYPGLQGCDQGVCYDGSSATSRLLGCSRRGCSWLLCNPCWLDSI</sequence>
<organism evidence="1 2">
    <name type="scientific">Aspergillus novofumigatus (strain IBT 16806)</name>
    <dbReference type="NCBI Taxonomy" id="1392255"/>
    <lineage>
        <taxon>Eukaryota</taxon>
        <taxon>Fungi</taxon>
        <taxon>Dikarya</taxon>
        <taxon>Ascomycota</taxon>
        <taxon>Pezizomycotina</taxon>
        <taxon>Eurotiomycetes</taxon>
        <taxon>Eurotiomycetidae</taxon>
        <taxon>Eurotiales</taxon>
        <taxon>Aspergillaceae</taxon>
        <taxon>Aspergillus</taxon>
        <taxon>Aspergillus subgen. Fumigati</taxon>
    </lineage>
</organism>
<reference evidence="2" key="1">
    <citation type="journal article" date="2018" name="Proc. Natl. Acad. Sci. U.S.A.">
        <title>Linking secondary metabolites to gene clusters through genome sequencing of six diverse Aspergillus species.</title>
        <authorList>
            <person name="Kaerboelling I."/>
            <person name="Vesth T.C."/>
            <person name="Frisvad J.C."/>
            <person name="Nybo J.L."/>
            <person name="Theobald S."/>
            <person name="Kuo A."/>
            <person name="Bowyer P."/>
            <person name="Matsuda Y."/>
            <person name="Mondo S."/>
            <person name="Lyhne E.K."/>
            <person name="Kogle M.E."/>
            <person name="Clum A."/>
            <person name="Lipzen A."/>
            <person name="Salamov A."/>
            <person name="Ngan C.Y."/>
            <person name="Daum C."/>
            <person name="Chiniquy J."/>
            <person name="Barry K."/>
            <person name="LaButti K."/>
            <person name="Haridas S."/>
            <person name="Simmons B.A."/>
            <person name="Magnuson J.K."/>
            <person name="Mortensen U.H."/>
            <person name="Larsen T.O."/>
            <person name="Grigoriev I.V."/>
            <person name="Baker S.E."/>
            <person name="Andersen M.R."/>
        </authorList>
    </citation>
    <scope>NUCLEOTIDE SEQUENCE [LARGE SCALE GENOMIC DNA]</scope>
    <source>
        <strain evidence="2">IBT 16806</strain>
    </source>
</reference>
<dbReference type="AlphaFoldDB" id="A0A2I1CKB4"/>
<evidence type="ECO:0000313" key="1">
    <source>
        <dbReference type="EMBL" id="PKX98069.1"/>
    </source>
</evidence>
<comment type="caution">
    <text evidence="1">The sequence shown here is derived from an EMBL/GenBank/DDBJ whole genome shotgun (WGS) entry which is preliminary data.</text>
</comment>
<dbReference type="EMBL" id="MSZS01000001">
    <property type="protein sequence ID" value="PKX98069.1"/>
    <property type="molecule type" value="Genomic_DNA"/>
</dbReference>